<reference evidence="4" key="1">
    <citation type="submission" date="2020-01" db="EMBL/GenBank/DDBJ databases">
        <title>'Steroidobacter agaridevorans' sp. nov., agar-degrading bacteria isolated from rhizosphere soils.</title>
        <authorList>
            <person name="Ikenaga M."/>
            <person name="Kataoka M."/>
            <person name="Murouchi A."/>
            <person name="Katsuragi S."/>
            <person name="Sakai M."/>
        </authorList>
    </citation>
    <scope>NUCLEOTIDE SEQUENCE [LARGE SCALE GENOMIC DNA]</scope>
    <source>
        <strain evidence="4">YU21-B</strain>
    </source>
</reference>
<evidence type="ECO:0000313" key="3">
    <source>
        <dbReference type="EMBL" id="GFE83492.1"/>
    </source>
</evidence>
<proteinExistence type="predicted"/>
<feature type="transmembrane region" description="Helical" evidence="1">
    <location>
        <begin position="121"/>
        <end position="144"/>
    </location>
</feature>
<gene>
    <name evidence="3" type="ORF">GCM10011487_54920</name>
</gene>
<dbReference type="RefSeq" id="WP_161815107.1">
    <property type="nucleotide sequence ID" value="NZ_BLJN01000006.1"/>
</dbReference>
<evidence type="ECO:0000256" key="1">
    <source>
        <dbReference type="SAM" id="Phobius"/>
    </source>
</evidence>
<protein>
    <recommendedName>
        <fullName evidence="2">DUF3592 domain-containing protein</fullName>
    </recommendedName>
</protein>
<keyword evidence="4" id="KW-1185">Reference proteome</keyword>
<comment type="caution">
    <text evidence="3">The sequence shown here is derived from an EMBL/GenBank/DDBJ whole genome shotgun (WGS) entry which is preliminary data.</text>
</comment>
<keyword evidence="1" id="KW-0472">Membrane</keyword>
<organism evidence="3 4">
    <name type="scientific">Steroidobacter agaridevorans</name>
    <dbReference type="NCBI Taxonomy" id="2695856"/>
    <lineage>
        <taxon>Bacteria</taxon>
        <taxon>Pseudomonadati</taxon>
        <taxon>Pseudomonadota</taxon>
        <taxon>Gammaproteobacteria</taxon>
        <taxon>Steroidobacterales</taxon>
        <taxon>Steroidobacteraceae</taxon>
        <taxon>Steroidobacter</taxon>
    </lineage>
</organism>
<sequence>METLGLIIAVLLGFAFVAMFGSGFVESLRSRNWTRVRGRITAAGVSERTCTDRPSSFFPAVCYEYPFEGRLLSGERIGFFDIGARHPNVAKKVLARYPVGAEVDVYVDPLRPTRSVLTPGVSWAGLFAAACGLGLAVLVVILLAGG</sequence>
<evidence type="ECO:0000259" key="2">
    <source>
        <dbReference type="Pfam" id="PF12158"/>
    </source>
</evidence>
<feature type="domain" description="DUF3592" evidence="2">
    <location>
        <begin position="36"/>
        <end position="121"/>
    </location>
</feature>
<feature type="transmembrane region" description="Helical" evidence="1">
    <location>
        <begin position="6"/>
        <end position="25"/>
    </location>
</feature>
<name>A0A829YL12_9GAMM</name>
<evidence type="ECO:0000313" key="4">
    <source>
        <dbReference type="Proteomes" id="UP000445000"/>
    </source>
</evidence>
<accession>A0A829YL12</accession>
<dbReference type="Proteomes" id="UP000445000">
    <property type="component" value="Unassembled WGS sequence"/>
</dbReference>
<keyword evidence="1" id="KW-1133">Transmembrane helix</keyword>
<dbReference type="EMBL" id="BLJN01000006">
    <property type="protein sequence ID" value="GFE83492.1"/>
    <property type="molecule type" value="Genomic_DNA"/>
</dbReference>
<keyword evidence="1" id="KW-0812">Transmembrane</keyword>
<dbReference type="AlphaFoldDB" id="A0A829YL12"/>
<dbReference type="InterPro" id="IPR021994">
    <property type="entry name" value="DUF3592"/>
</dbReference>
<dbReference type="Pfam" id="PF12158">
    <property type="entry name" value="DUF3592"/>
    <property type="match status" value="1"/>
</dbReference>